<organism evidence="1 2">
    <name type="scientific">Longispora fulva</name>
    <dbReference type="NCBI Taxonomy" id="619741"/>
    <lineage>
        <taxon>Bacteria</taxon>
        <taxon>Bacillati</taxon>
        <taxon>Actinomycetota</taxon>
        <taxon>Actinomycetes</taxon>
        <taxon>Micromonosporales</taxon>
        <taxon>Micromonosporaceae</taxon>
        <taxon>Longispora</taxon>
    </lineage>
</organism>
<sequence length="57" mass="6248">MSDFGYGTSVKLDFPASTVDYGIGAERDNFGRVGLFLTVGDPDAQKRIQFTRISACR</sequence>
<accession>A0A8J7KUW7</accession>
<proteinExistence type="predicted"/>
<gene>
    <name evidence="1" type="ORF">IW245_000731</name>
</gene>
<name>A0A8J7KUW7_9ACTN</name>
<dbReference type="EMBL" id="JADOUF010000001">
    <property type="protein sequence ID" value="MBG6134537.1"/>
    <property type="molecule type" value="Genomic_DNA"/>
</dbReference>
<evidence type="ECO:0000313" key="1">
    <source>
        <dbReference type="EMBL" id="MBG6134537.1"/>
    </source>
</evidence>
<comment type="caution">
    <text evidence="1">The sequence shown here is derived from an EMBL/GenBank/DDBJ whole genome shotgun (WGS) entry which is preliminary data.</text>
</comment>
<keyword evidence="2" id="KW-1185">Reference proteome</keyword>
<dbReference type="AlphaFoldDB" id="A0A8J7KUW7"/>
<evidence type="ECO:0000313" key="2">
    <source>
        <dbReference type="Proteomes" id="UP000622552"/>
    </source>
</evidence>
<protein>
    <submittedName>
        <fullName evidence="1">Uncharacterized protein</fullName>
    </submittedName>
</protein>
<reference evidence="1" key="1">
    <citation type="submission" date="2020-11" db="EMBL/GenBank/DDBJ databases">
        <title>Sequencing the genomes of 1000 actinobacteria strains.</title>
        <authorList>
            <person name="Klenk H.-P."/>
        </authorList>
    </citation>
    <scope>NUCLEOTIDE SEQUENCE</scope>
    <source>
        <strain evidence="1">DSM 45356</strain>
    </source>
</reference>
<dbReference type="Proteomes" id="UP000622552">
    <property type="component" value="Unassembled WGS sequence"/>
</dbReference>